<reference evidence="3" key="1">
    <citation type="submission" date="2017-12" db="EMBL/GenBank/DDBJ databases">
        <title>Gene loss provides genomic basis for host adaptation in cereal stripe rust fungi.</title>
        <authorList>
            <person name="Xia C."/>
        </authorList>
    </citation>
    <scope>NUCLEOTIDE SEQUENCE [LARGE SCALE GENOMIC DNA]</scope>
    <source>
        <strain evidence="3">93-210</strain>
    </source>
</reference>
<dbReference type="Gene3D" id="3.30.420.10">
    <property type="entry name" value="Ribonuclease H-like superfamily/Ribonuclease H"/>
    <property type="match status" value="1"/>
</dbReference>
<dbReference type="Gene3D" id="1.10.340.70">
    <property type="match status" value="1"/>
</dbReference>
<dbReference type="VEuPathDB" id="FungiDB:PSHT_08811"/>
<dbReference type="GO" id="GO:0015074">
    <property type="term" value="P:DNA integration"/>
    <property type="evidence" value="ECO:0007669"/>
    <property type="project" value="InterPro"/>
</dbReference>
<dbReference type="AlphaFoldDB" id="A0A2S4VLP9"/>
<keyword evidence="4" id="KW-1185">Reference proteome</keyword>
<dbReference type="InterPro" id="IPR036397">
    <property type="entry name" value="RNaseH_sf"/>
</dbReference>
<dbReference type="GO" id="GO:0003723">
    <property type="term" value="F:RNA binding"/>
    <property type="evidence" value="ECO:0007669"/>
    <property type="project" value="UniProtKB-KW"/>
</dbReference>
<dbReference type="Pfam" id="PF17921">
    <property type="entry name" value="Integrase_H2C2"/>
    <property type="match status" value="1"/>
</dbReference>
<proteinExistence type="predicted"/>
<dbReference type="InterPro" id="IPR001584">
    <property type="entry name" value="Integrase_cat-core"/>
</dbReference>
<name>A0A2S4VLP9_9BASI</name>
<dbReference type="VEuPathDB" id="FungiDB:PSTT_06032"/>
<dbReference type="FunFam" id="1.10.340.70:FF:000001">
    <property type="entry name" value="Retrovirus-related Pol polyprotein from transposon gypsy-like Protein"/>
    <property type="match status" value="1"/>
</dbReference>
<feature type="domain" description="Integrase catalytic" evidence="2">
    <location>
        <begin position="137"/>
        <end position="304"/>
    </location>
</feature>
<comment type="caution">
    <text evidence="3">The sequence shown here is derived from an EMBL/GenBank/DDBJ whole genome shotgun (WGS) entry which is preliminary data.</text>
</comment>
<keyword evidence="1" id="KW-0694">RNA-binding</keyword>
<dbReference type="InterPro" id="IPR041588">
    <property type="entry name" value="Integrase_H2C2"/>
</dbReference>
<dbReference type="PROSITE" id="PS50994">
    <property type="entry name" value="INTEGRASE"/>
    <property type="match status" value="1"/>
</dbReference>
<sequence length="529" mass="60049">MTHWIKPHPGFGIKEVYSANLGEESKQVGIWKYLQIYLETLNKPPGCSEIDYKKIKHKSAMFFMSEDQLKRRSKPFPQVVISSPDLQKSVLNALHEELGHRGIDETYRRIKLRFWWPNMKRTVKNWVQSCVACQKRSSAKPMELKKASGKSTIFGRVSLDTIHIKAGKWKYLVVARDDLSGWVEAVGMDQIKAKKIASWFMEHWVFRYGVPLTVVVDGGPEFGQEVQGCLKEVGANVKVTTPYYPEANGMIERGHQPLKDTLVKLCENDGKKWKHYFPLVLFADRISIKRTTGYSPYELVFGQSSTLPVDLELETYLGTNWDDITSTEDLLAARTLQLDSIGEPDRRRRSMVAVARMERTSSGSFASKYASLSPADPTLGSLLPLSLPNLYAQARILACEGPATRPFHPCYRHHALLSPIGFSNRPGHEYPIRPFGRTQREDSAYATSTEAHELVAAQVVQEETVLQGRRFMKEAFDIYFRVCGSIPSNTNVDTRDLREMIAKRLYSDIMGHMDSVLGDVDSVELMFVD</sequence>
<dbReference type="PANTHER" id="PTHR37984">
    <property type="entry name" value="PROTEIN CBG26694"/>
    <property type="match status" value="1"/>
</dbReference>
<organism evidence="3 4">
    <name type="scientific">Puccinia striiformis</name>
    <dbReference type="NCBI Taxonomy" id="27350"/>
    <lineage>
        <taxon>Eukaryota</taxon>
        <taxon>Fungi</taxon>
        <taxon>Dikarya</taxon>
        <taxon>Basidiomycota</taxon>
        <taxon>Pucciniomycotina</taxon>
        <taxon>Pucciniomycetes</taxon>
        <taxon>Pucciniales</taxon>
        <taxon>Pucciniaceae</taxon>
        <taxon>Puccinia</taxon>
    </lineage>
</organism>
<dbReference type="PANTHER" id="PTHR37984:SF5">
    <property type="entry name" value="PROTEIN NYNRIN-LIKE"/>
    <property type="match status" value="1"/>
</dbReference>
<dbReference type="InterPro" id="IPR050951">
    <property type="entry name" value="Retrovirus_Pol_polyprotein"/>
</dbReference>
<protein>
    <recommendedName>
        <fullName evidence="2">Integrase catalytic domain-containing protein</fullName>
    </recommendedName>
</protein>
<dbReference type="Proteomes" id="UP000239156">
    <property type="component" value="Unassembled WGS sequence"/>
</dbReference>
<evidence type="ECO:0000313" key="3">
    <source>
        <dbReference type="EMBL" id="POW10433.1"/>
    </source>
</evidence>
<evidence type="ECO:0000259" key="2">
    <source>
        <dbReference type="PROSITE" id="PS50994"/>
    </source>
</evidence>
<gene>
    <name evidence="3" type="ORF">PSTT_06032</name>
</gene>
<evidence type="ECO:0000313" key="4">
    <source>
        <dbReference type="Proteomes" id="UP000239156"/>
    </source>
</evidence>
<evidence type="ECO:0000256" key="1">
    <source>
        <dbReference type="ARBA" id="ARBA00022884"/>
    </source>
</evidence>
<dbReference type="EMBL" id="PKSL01000046">
    <property type="protein sequence ID" value="POW10433.1"/>
    <property type="molecule type" value="Genomic_DNA"/>
</dbReference>
<dbReference type="InterPro" id="IPR012337">
    <property type="entry name" value="RNaseH-like_sf"/>
</dbReference>
<dbReference type="Pfam" id="PF00665">
    <property type="entry name" value="rve"/>
    <property type="match status" value="1"/>
</dbReference>
<accession>A0A2S4VLP9</accession>
<dbReference type="GO" id="GO:0005634">
    <property type="term" value="C:nucleus"/>
    <property type="evidence" value="ECO:0007669"/>
    <property type="project" value="UniProtKB-ARBA"/>
</dbReference>
<dbReference type="SUPFAM" id="SSF53098">
    <property type="entry name" value="Ribonuclease H-like"/>
    <property type="match status" value="1"/>
</dbReference>